<dbReference type="InterPro" id="IPR050808">
    <property type="entry name" value="Phage_Integrase"/>
</dbReference>
<comment type="similarity">
    <text evidence="1">Belongs to the 'phage' integrase family.</text>
</comment>
<proteinExistence type="inferred from homology"/>
<evidence type="ECO:0000256" key="5">
    <source>
        <dbReference type="SAM" id="MobiDB-lite"/>
    </source>
</evidence>
<keyword evidence="2" id="KW-0229">DNA integration</keyword>
<dbReference type="Proteomes" id="UP000651010">
    <property type="component" value="Unassembled WGS sequence"/>
</dbReference>
<evidence type="ECO:0000313" key="7">
    <source>
        <dbReference type="EMBL" id="MBE1162802.1"/>
    </source>
</evidence>
<dbReference type="SUPFAM" id="SSF56349">
    <property type="entry name" value="DNA breaking-rejoining enzymes"/>
    <property type="match status" value="1"/>
</dbReference>
<dbReference type="Pfam" id="PF00589">
    <property type="entry name" value="Phage_integrase"/>
    <property type="match status" value="1"/>
</dbReference>
<name>A0ABR9GFJ2_9GAMM</name>
<dbReference type="GO" id="GO:0003677">
    <property type="term" value="F:DNA binding"/>
    <property type="evidence" value="ECO:0007669"/>
    <property type="project" value="UniProtKB-KW"/>
</dbReference>
<protein>
    <submittedName>
        <fullName evidence="7">Integrase arm-type DNA-binding domain-containing protein</fullName>
    </submittedName>
</protein>
<dbReference type="InterPro" id="IPR038488">
    <property type="entry name" value="Integrase_DNA-bd_sf"/>
</dbReference>
<dbReference type="EMBL" id="JACZZA010000017">
    <property type="protein sequence ID" value="MBE1162802.1"/>
    <property type="molecule type" value="Genomic_DNA"/>
</dbReference>
<evidence type="ECO:0000256" key="3">
    <source>
        <dbReference type="ARBA" id="ARBA00023125"/>
    </source>
</evidence>
<keyword evidence="8" id="KW-1185">Reference proteome</keyword>
<dbReference type="PANTHER" id="PTHR30629">
    <property type="entry name" value="PROPHAGE INTEGRASE"/>
    <property type="match status" value="1"/>
</dbReference>
<dbReference type="InterPro" id="IPR013762">
    <property type="entry name" value="Integrase-like_cat_sf"/>
</dbReference>
<dbReference type="PROSITE" id="PS51898">
    <property type="entry name" value="TYR_RECOMBINASE"/>
    <property type="match status" value="1"/>
</dbReference>
<dbReference type="Gene3D" id="3.30.160.390">
    <property type="entry name" value="Integrase, DNA-binding domain"/>
    <property type="match status" value="1"/>
</dbReference>
<reference evidence="7 8" key="1">
    <citation type="submission" date="2020-09" db="EMBL/GenBank/DDBJ databases">
        <title>Dyella sp. 7MK23 isolated from forest soil.</title>
        <authorList>
            <person name="Fu J."/>
        </authorList>
    </citation>
    <scope>NUCLEOTIDE SEQUENCE [LARGE SCALE GENOMIC DNA]</scope>
    <source>
        <strain evidence="7 8">7MK23</strain>
    </source>
</reference>
<keyword evidence="3 7" id="KW-0238">DNA-binding</keyword>
<dbReference type="Gene3D" id="1.10.150.130">
    <property type="match status" value="1"/>
</dbReference>
<evidence type="ECO:0000256" key="2">
    <source>
        <dbReference type="ARBA" id="ARBA00022908"/>
    </source>
</evidence>
<feature type="region of interest" description="Disordered" evidence="5">
    <location>
        <begin position="1"/>
        <end position="24"/>
    </location>
</feature>
<dbReference type="Gene3D" id="1.10.443.10">
    <property type="entry name" value="Intergrase catalytic core"/>
    <property type="match status" value="1"/>
</dbReference>
<accession>A0ABR9GFJ2</accession>
<dbReference type="InterPro" id="IPR011010">
    <property type="entry name" value="DNA_brk_join_enz"/>
</dbReference>
<dbReference type="Pfam" id="PF22022">
    <property type="entry name" value="Phage_int_M"/>
    <property type="match status" value="1"/>
</dbReference>
<dbReference type="Pfam" id="PF13356">
    <property type="entry name" value="Arm-DNA-bind_3"/>
    <property type="match status" value="1"/>
</dbReference>
<keyword evidence="4" id="KW-0233">DNA recombination</keyword>
<comment type="caution">
    <text evidence="7">The sequence shown here is derived from an EMBL/GenBank/DDBJ whole genome shotgun (WGS) entry which is preliminary data.</text>
</comment>
<sequence>MPPLAKPLTDTEVDKKSGPKKGTYRKADGNGLYLEIRPSGLKTWLVRARLPNGKQTAAITIGHYPEEVPITGMSLAQARVRALEIHRAAKLGLPIKGLNAQKQESRRLVAEQQADAMQSASDAERHTLKVVSTKWLAEKRPTWQPETYRKARLIVETYLIPQLGALDMRTLTTKDVKPALLEMAKKVPVLARKAKQHVGSIVGYAIDEGMRSDDAVLRLNNLLPKHEGGHIPAITESERELESLLKAIEHYDNRVVRAALKLAMLTAQRPGIVASARWSEMNLAAAEWNVPGKNPDGSNRMKTGKDFSTSLPTQALHVLEEMRLLTGGMEYVFPPLAQQRTPHLHRDSLGAALRNMGFRGKHSTHGFRATLRTVGRERLNFDIDVLEQQLAHAPKDQVEAAYARVKFKQQRREKMQEWADYLDSLRTVTISEE</sequence>
<organism evidence="7 8">
    <name type="scientific">Dyella acidiphila</name>
    <dbReference type="NCBI Taxonomy" id="2775866"/>
    <lineage>
        <taxon>Bacteria</taxon>
        <taxon>Pseudomonadati</taxon>
        <taxon>Pseudomonadota</taxon>
        <taxon>Gammaproteobacteria</taxon>
        <taxon>Lysobacterales</taxon>
        <taxon>Rhodanobacteraceae</taxon>
        <taxon>Dyella</taxon>
    </lineage>
</organism>
<dbReference type="RefSeq" id="WP_192557649.1">
    <property type="nucleotide sequence ID" value="NZ_JACZZA010000017.1"/>
</dbReference>
<feature type="domain" description="Tyr recombinase" evidence="6">
    <location>
        <begin position="230"/>
        <end position="416"/>
    </location>
</feature>
<evidence type="ECO:0000256" key="1">
    <source>
        <dbReference type="ARBA" id="ARBA00008857"/>
    </source>
</evidence>
<gene>
    <name evidence="7" type="ORF">IGX34_20650</name>
</gene>
<evidence type="ECO:0000256" key="4">
    <source>
        <dbReference type="ARBA" id="ARBA00023172"/>
    </source>
</evidence>
<dbReference type="InterPro" id="IPR010998">
    <property type="entry name" value="Integrase_recombinase_N"/>
</dbReference>
<dbReference type="InterPro" id="IPR002104">
    <property type="entry name" value="Integrase_catalytic"/>
</dbReference>
<dbReference type="InterPro" id="IPR053876">
    <property type="entry name" value="Phage_int_M"/>
</dbReference>
<dbReference type="PANTHER" id="PTHR30629:SF2">
    <property type="entry name" value="PROPHAGE INTEGRASE INTS-RELATED"/>
    <property type="match status" value="1"/>
</dbReference>
<dbReference type="InterPro" id="IPR025166">
    <property type="entry name" value="Integrase_DNA_bind_dom"/>
</dbReference>
<evidence type="ECO:0000313" key="8">
    <source>
        <dbReference type="Proteomes" id="UP000651010"/>
    </source>
</evidence>
<dbReference type="CDD" id="cd00801">
    <property type="entry name" value="INT_P4_C"/>
    <property type="match status" value="1"/>
</dbReference>
<evidence type="ECO:0000259" key="6">
    <source>
        <dbReference type="PROSITE" id="PS51898"/>
    </source>
</evidence>